<evidence type="ECO:0000259" key="11">
    <source>
        <dbReference type="PROSITE" id="PS51198"/>
    </source>
</evidence>
<keyword evidence="5 10" id="KW-0067">ATP-binding</keyword>
<evidence type="ECO:0000256" key="4">
    <source>
        <dbReference type="ARBA" id="ARBA00022806"/>
    </source>
</evidence>
<dbReference type="InterPro" id="IPR027417">
    <property type="entry name" value="P-loop_NTPase"/>
</dbReference>
<reference evidence="12 13" key="1">
    <citation type="submission" date="2018-08" db="EMBL/GenBank/DDBJ databases">
        <title>Sequencing the genomes of 1000 actinobacteria strains.</title>
        <authorList>
            <person name="Klenk H.-P."/>
        </authorList>
    </citation>
    <scope>NUCLEOTIDE SEQUENCE [LARGE SCALE GENOMIC DNA]</scope>
    <source>
        <strain evidence="12 13">DSM 43927</strain>
    </source>
</reference>
<comment type="catalytic activity">
    <reaction evidence="7">
        <text>Couples ATP hydrolysis with the unwinding of duplex DNA by translocating in the 3'-5' direction.</text>
        <dbReference type="EC" id="5.6.2.4"/>
    </reaction>
</comment>
<dbReference type="Gene3D" id="1.10.10.160">
    <property type="match status" value="1"/>
</dbReference>
<evidence type="ECO:0000313" key="13">
    <source>
        <dbReference type="Proteomes" id="UP000256661"/>
    </source>
</evidence>
<dbReference type="GO" id="GO:0043138">
    <property type="term" value="F:3'-5' DNA helicase activity"/>
    <property type="evidence" value="ECO:0007669"/>
    <property type="project" value="UniProtKB-EC"/>
</dbReference>
<dbReference type="GO" id="GO:0003677">
    <property type="term" value="F:DNA binding"/>
    <property type="evidence" value="ECO:0007669"/>
    <property type="project" value="InterPro"/>
</dbReference>
<comment type="caution">
    <text evidence="12">The sequence shown here is derived from an EMBL/GenBank/DDBJ whole genome shotgun (WGS) entry which is preliminary data.</text>
</comment>
<comment type="similarity">
    <text evidence="1">Belongs to the helicase family. UvrD subfamily.</text>
</comment>
<dbReference type="GO" id="GO:0016887">
    <property type="term" value="F:ATP hydrolysis activity"/>
    <property type="evidence" value="ECO:0007669"/>
    <property type="project" value="RHEA"/>
</dbReference>
<keyword evidence="6" id="KW-0413">Isomerase</keyword>
<dbReference type="Pfam" id="PF08378">
    <property type="entry name" value="NERD"/>
    <property type="match status" value="1"/>
</dbReference>
<keyword evidence="2 10" id="KW-0547">Nucleotide-binding</keyword>
<dbReference type="InterPro" id="IPR011528">
    <property type="entry name" value="NERD"/>
</dbReference>
<evidence type="ECO:0000256" key="7">
    <source>
        <dbReference type="ARBA" id="ARBA00034617"/>
    </source>
</evidence>
<name>A0A3D9SIB1_9ACTN</name>
<dbReference type="OrthoDB" id="3196525at2"/>
<evidence type="ECO:0000256" key="10">
    <source>
        <dbReference type="PROSITE-ProRule" id="PRU00560"/>
    </source>
</evidence>
<evidence type="ECO:0000256" key="5">
    <source>
        <dbReference type="ARBA" id="ARBA00022840"/>
    </source>
</evidence>
<evidence type="ECO:0000256" key="9">
    <source>
        <dbReference type="ARBA" id="ARBA00048988"/>
    </source>
</evidence>
<dbReference type="GO" id="GO:0005524">
    <property type="term" value="F:ATP binding"/>
    <property type="evidence" value="ECO:0007669"/>
    <property type="project" value="UniProtKB-UniRule"/>
</dbReference>
<dbReference type="EMBL" id="QTTT01000001">
    <property type="protein sequence ID" value="REE95642.1"/>
    <property type="molecule type" value="Genomic_DNA"/>
</dbReference>
<dbReference type="PANTHER" id="PTHR11070">
    <property type="entry name" value="UVRD / RECB / PCRA DNA HELICASE FAMILY MEMBER"/>
    <property type="match status" value="1"/>
</dbReference>
<proteinExistence type="inferred from homology"/>
<dbReference type="Pfam" id="PF13361">
    <property type="entry name" value="UvrD_C"/>
    <property type="match status" value="1"/>
</dbReference>
<comment type="catalytic activity">
    <reaction evidence="9">
        <text>ATP + H2O = ADP + phosphate + H(+)</text>
        <dbReference type="Rhea" id="RHEA:13065"/>
        <dbReference type="ChEBI" id="CHEBI:15377"/>
        <dbReference type="ChEBI" id="CHEBI:15378"/>
        <dbReference type="ChEBI" id="CHEBI:30616"/>
        <dbReference type="ChEBI" id="CHEBI:43474"/>
        <dbReference type="ChEBI" id="CHEBI:456216"/>
        <dbReference type="EC" id="5.6.2.4"/>
    </reaction>
</comment>
<dbReference type="GO" id="GO:0005829">
    <property type="term" value="C:cytosol"/>
    <property type="evidence" value="ECO:0007669"/>
    <property type="project" value="TreeGrafter"/>
</dbReference>
<dbReference type="Proteomes" id="UP000256661">
    <property type="component" value="Unassembled WGS sequence"/>
</dbReference>
<accession>A0A3D9SIB1</accession>
<dbReference type="InterPro" id="IPR013986">
    <property type="entry name" value="DExx_box_DNA_helicase_dom_sf"/>
</dbReference>
<dbReference type="InterPro" id="IPR014016">
    <property type="entry name" value="UvrD-like_ATP-bd"/>
</dbReference>
<evidence type="ECO:0000256" key="8">
    <source>
        <dbReference type="ARBA" id="ARBA00034808"/>
    </source>
</evidence>
<sequence length="673" mass="74506">MAGGRREREYAMALQRRSREAYALAGRFEAATEAERKVVGQLITLTGAGWRLLVDHAWPATMSANVDMILVGPGGVFVIDVKRGWEPPSAADDLPPADSEHRDLGVAKLLDTTRAAEREVASLGMAPIALRPVMVFAEHSVDRVVGRLRLLGAPEILPVLVGEPQRLTPRMVRAVADLLEETFTAYDTPSLAETPARTPSEEPDGALFDVEDVERAAMRSALSAPIEQWMTFLHHDQVSVVRRDWNGPARVGGPAGTGKTVVGLHRAAHLAQRTTGRILYVTFVKTLPRVQERLFQSMAPSVPARVEFTGLHSWAQRFLGERDVRLNVRPEAAETAFSRAWLRVGRHSLLTELDPSDRYWRDEVSHVIKGRGLTSLAEYRVIPRHGRRTALQSQHREAVWRLYEEYERLRIAQGVHDFNDLLMTALREVEREPVDPPYTAVIVDEVQDLTLVGVRLLYALVGDAPNGLLLIGDGQQSVYPGGFRLADAGISVMGRAAVLRTNYRNAAPILDTALRLVSGDPFDDLEESSPNGHRDVELTYHEGRVVVAQAADAADHDRRLVEALSEAGPAGSAVLCVSNRVGHYHRLLTAAGFSVLNLEDYDGNPTDAVKLGTYHRAKGLEFKNVFLPHHDTLHMANGHTPVDRERAELARRLLYVGMTRARDHLWLGTVVRS</sequence>
<dbReference type="InterPro" id="IPR000212">
    <property type="entry name" value="DNA_helicase_UvrD/REP"/>
</dbReference>
<dbReference type="Gene3D" id="3.40.50.300">
    <property type="entry name" value="P-loop containing nucleotide triphosphate hydrolases"/>
    <property type="match status" value="2"/>
</dbReference>
<evidence type="ECO:0000256" key="1">
    <source>
        <dbReference type="ARBA" id="ARBA00009922"/>
    </source>
</evidence>
<keyword evidence="13" id="KW-1185">Reference proteome</keyword>
<evidence type="ECO:0000256" key="3">
    <source>
        <dbReference type="ARBA" id="ARBA00022801"/>
    </source>
</evidence>
<dbReference type="GO" id="GO:0000725">
    <property type="term" value="P:recombinational repair"/>
    <property type="evidence" value="ECO:0007669"/>
    <property type="project" value="TreeGrafter"/>
</dbReference>
<feature type="domain" description="UvrD-like helicase ATP-binding" evidence="11">
    <location>
        <begin position="232"/>
        <end position="517"/>
    </location>
</feature>
<dbReference type="AlphaFoldDB" id="A0A3D9SIB1"/>
<feature type="binding site" evidence="10">
    <location>
        <begin position="253"/>
        <end position="260"/>
    </location>
    <ligand>
        <name>ATP</name>
        <dbReference type="ChEBI" id="CHEBI:30616"/>
    </ligand>
</feature>
<gene>
    <name evidence="12" type="ORF">DFJ69_1050</name>
</gene>
<keyword evidence="4 10" id="KW-0347">Helicase</keyword>
<dbReference type="PROSITE" id="PS51198">
    <property type="entry name" value="UVRD_HELICASE_ATP_BIND"/>
    <property type="match status" value="1"/>
</dbReference>
<evidence type="ECO:0000256" key="2">
    <source>
        <dbReference type="ARBA" id="ARBA00022741"/>
    </source>
</evidence>
<keyword evidence="3 10" id="KW-0378">Hydrolase</keyword>
<dbReference type="SUPFAM" id="SSF52540">
    <property type="entry name" value="P-loop containing nucleoside triphosphate hydrolases"/>
    <property type="match status" value="1"/>
</dbReference>
<evidence type="ECO:0000313" key="12">
    <source>
        <dbReference type="EMBL" id="REE95642.1"/>
    </source>
</evidence>
<dbReference type="PANTHER" id="PTHR11070:SF45">
    <property type="entry name" value="DNA 3'-5' HELICASE"/>
    <property type="match status" value="1"/>
</dbReference>
<dbReference type="Pfam" id="PF00580">
    <property type="entry name" value="UvrD-helicase"/>
    <property type="match status" value="1"/>
</dbReference>
<protein>
    <recommendedName>
        <fullName evidence="8">DNA 3'-5' helicase</fullName>
        <ecNumber evidence="8">5.6.2.4</ecNumber>
    </recommendedName>
</protein>
<dbReference type="InterPro" id="IPR014017">
    <property type="entry name" value="DNA_helicase_UvrD-like_C"/>
</dbReference>
<organism evidence="12 13">
    <name type="scientific">Thermomonospora umbrina</name>
    <dbReference type="NCBI Taxonomy" id="111806"/>
    <lineage>
        <taxon>Bacteria</taxon>
        <taxon>Bacillati</taxon>
        <taxon>Actinomycetota</taxon>
        <taxon>Actinomycetes</taxon>
        <taxon>Streptosporangiales</taxon>
        <taxon>Thermomonosporaceae</taxon>
        <taxon>Thermomonospora</taxon>
    </lineage>
</organism>
<evidence type="ECO:0000256" key="6">
    <source>
        <dbReference type="ARBA" id="ARBA00023235"/>
    </source>
</evidence>
<dbReference type="EC" id="5.6.2.4" evidence="8"/>